<feature type="region of interest" description="Disordered" evidence="1">
    <location>
        <begin position="672"/>
        <end position="717"/>
    </location>
</feature>
<reference evidence="2" key="1">
    <citation type="submission" date="2021-02" db="EMBL/GenBank/DDBJ databases">
        <authorList>
            <person name="Dougan E. K."/>
            <person name="Rhodes N."/>
            <person name="Thang M."/>
            <person name="Chan C."/>
        </authorList>
    </citation>
    <scope>NUCLEOTIDE SEQUENCE</scope>
</reference>
<sequence>MATETEGPPSGGLAHLPWQQVPKFTPGTTNVDEYTQRLKFLKELWPTEHLQHLAPRAALLVEGAAFHKISRISPEKLRSADGVQLLVETLGGSWGKTAVEEKYHFFEQAMFQVSQKADESNDSYISRHDAAFEELLSRKVSLEEIRAYILLRHSQLNPEDKKRVVVEAKGDLKYQDTVKSVTLLGSKFFTDFQQRGSSSKGAERSKVYDVHAAMEEEPGDEVFVAEDEEHDEDILMMFLEQQDEDAVHITEFEDSIVEAVQESSLAPVFTSYLEARQRLRDKAKARGFFRPKGKGSKMLTQKKGKQGFGEGFRRKSLADTAEYAGRGDIGKGNVTSQIPEDAIYFHEDDDFEEDRKVKPKTAFAAAFARRLLMLTRTPEKAKDAARKSLAEKGSGKMPGKETHQGRKPEPFWPEDLLRELFYHQVERGRHLHIAGGSGIFDSSADRLAEVQQGMLCLVHNPSELGKNAVPSRNNYLNKKTVVYTTSRAIQQALDTRIHSASHSRKHATQHTANGKQPTVPRSHPCTRFADGVAKCLKGKAGMPLVLEELLVGEHKREGSDSDLSTAQQVLKRRRLLGKQPPPQKPPEPIENPWVKIFQMVNERVPPKGRVYVQEGEEVVTAIQALLPDMIVKHAVFCRGVNRVQPALTETMPKEVPLRYTVVIKRAGGEIVADKTPEEPSPHQEAPGIRAAHVAQPSEAEPQRPEHSVAAPSPAEHEQIEMQMGPEVEGTPREQKMELSRLHHNLGHPAVEVFVKFLQERKSEPALIRGARDYCCATCLETVPSVKPSRPASIHFDGDFGDVVGMDVAYWTGRARQQYLFTHVVDEATLFQQAVAAGRTPEEQFSVLADTWFQWTGPCKVLYIDPAGEYNSDFWRLQLQREGVRANEMIEGPEDFKRCLREAVRLGHVSLNLNREIGFYIGDVSVGAPGREG</sequence>
<dbReference type="AlphaFoldDB" id="A0A812WCS2"/>
<feature type="region of interest" description="Disordered" evidence="1">
    <location>
        <begin position="379"/>
        <end position="410"/>
    </location>
</feature>
<name>A0A812WCS2_SYMPI</name>
<gene>
    <name evidence="2" type="ORF">SPIL2461_LOCUS18067</name>
</gene>
<comment type="caution">
    <text evidence="2">The sequence shown here is derived from an EMBL/GenBank/DDBJ whole genome shotgun (WGS) entry which is preliminary data.</text>
</comment>
<evidence type="ECO:0000313" key="2">
    <source>
        <dbReference type="EMBL" id="CAE7663226.1"/>
    </source>
</evidence>
<feature type="region of interest" description="Disordered" evidence="1">
    <location>
        <begin position="498"/>
        <end position="523"/>
    </location>
</feature>
<proteinExistence type="predicted"/>
<evidence type="ECO:0000256" key="1">
    <source>
        <dbReference type="SAM" id="MobiDB-lite"/>
    </source>
</evidence>
<organism evidence="2 3">
    <name type="scientific">Symbiodinium pilosum</name>
    <name type="common">Dinoflagellate</name>
    <dbReference type="NCBI Taxonomy" id="2952"/>
    <lineage>
        <taxon>Eukaryota</taxon>
        <taxon>Sar</taxon>
        <taxon>Alveolata</taxon>
        <taxon>Dinophyceae</taxon>
        <taxon>Suessiales</taxon>
        <taxon>Symbiodiniaceae</taxon>
        <taxon>Symbiodinium</taxon>
    </lineage>
</organism>
<dbReference type="EMBL" id="CAJNIZ010043571">
    <property type="protein sequence ID" value="CAE7663226.1"/>
    <property type="molecule type" value="Genomic_DNA"/>
</dbReference>
<accession>A0A812WCS2</accession>
<evidence type="ECO:0000313" key="3">
    <source>
        <dbReference type="Proteomes" id="UP000649617"/>
    </source>
</evidence>
<evidence type="ECO:0008006" key="4">
    <source>
        <dbReference type="Google" id="ProtNLM"/>
    </source>
</evidence>
<protein>
    <recommendedName>
        <fullName evidence="4">Integrase catalytic domain-containing protein</fullName>
    </recommendedName>
</protein>
<feature type="compositionally biased region" description="Basic residues" evidence="1">
    <location>
        <begin position="499"/>
        <end position="508"/>
    </location>
</feature>
<dbReference type="Proteomes" id="UP000649617">
    <property type="component" value="Unassembled WGS sequence"/>
</dbReference>
<keyword evidence="3" id="KW-1185">Reference proteome</keyword>
<feature type="compositionally biased region" description="Basic and acidic residues" evidence="1">
    <location>
        <begin position="672"/>
        <end position="681"/>
    </location>
</feature>